<keyword evidence="3 9" id="KW-0217">Developmental protein</keyword>
<evidence type="ECO:0000256" key="1">
    <source>
        <dbReference type="ARBA" id="ARBA00004613"/>
    </source>
</evidence>
<evidence type="ECO:0000256" key="4">
    <source>
        <dbReference type="ARBA" id="ARBA00022525"/>
    </source>
</evidence>
<accession>A0A540KIM1</accession>
<keyword evidence="6 9" id="KW-0732">Signal</keyword>
<comment type="PTM">
    <text evidence="9">PSK-alpha is produced by endopeptidase digestion. PSK-beta is produced from PSK-alpha by exopeptidase digestion.</text>
</comment>
<dbReference type="InterPro" id="IPR009438">
    <property type="entry name" value="Phytosulfokine"/>
</dbReference>
<sequence length="84" mass="9185">MSSMLTSLCVVVLLLFLSLSGMAARPLPSSSDVSAVKVQHELEDVDVEKSMVEESCEGVGEDECLTRRTLAAHIDYIYTQKHSP</sequence>
<gene>
    <name evidence="10" type="ORF">C1H46_040402</name>
</gene>
<dbReference type="EMBL" id="VIEB01001223">
    <property type="protein sequence ID" value="TQD74061.1"/>
    <property type="molecule type" value="Genomic_DNA"/>
</dbReference>
<organism evidence="10 11">
    <name type="scientific">Malus baccata</name>
    <name type="common">Siberian crab apple</name>
    <name type="synonym">Pyrus baccata</name>
    <dbReference type="NCBI Taxonomy" id="106549"/>
    <lineage>
        <taxon>Eukaryota</taxon>
        <taxon>Viridiplantae</taxon>
        <taxon>Streptophyta</taxon>
        <taxon>Embryophyta</taxon>
        <taxon>Tracheophyta</taxon>
        <taxon>Spermatophyta</taxon>
        <taxon>Magnoliopsida</taxon>
        <taxon>eudicotyledons</taxon>
        <taxon>Gunneridae</taxon>
        <taxon>Pentapetalae</taxon>
        <taxon>rosids</taxon>
        <taxon>fabids</taxon>
        <taxon>Rosales</taxon>
        <taxon>Rosaceae</taxon>
        <taxon>Amygdaloideae</taxon>
        <taxon>Maleae</taxon>
        <taxon>Malus</taxon>
    </lineage>
</organism>
<comment type="similarity">
    <text evidence="2 9">Belongs to the phytosulfokine family.</text>
</comment>
<dbReference type="GO" id="GO:0008283">
    <property type="term" value="P:cell population proliferation"/>
    <property type="evidence" value="ECO:0007669"/>
    <property type="project" value="UniProtKB-UniRule"/>
</dbReference>
<evidence type="ECO:0000313" key="11">
    <source>
        <dbReference type="Proteomes" id="UP000315295"/>
    </source>
</evidence>
<dbReference type="GO" id="GO:0030154">
    <property type="term" value="P:cell differentiation"/>
    <property type="evidence" value="ECO:0007669"/>
    <property type="project" value="UniProtKB-UniRule"/>
</dbReference>
<name>A0A540KIM1_MALBA</name>
<dbReference type="Proteomes" id="UP000315295">
    <property type="component" value="Unassembled WGS sequence"/>
</dbReference>
<proteinExistence type="inferred from homology"/>
<evidence type="ECO:0000256" key="8">
    <source>
        <dbReference type="ARBA" id="ARBA00023030"/>
    </source>
</evidence>
<evidence type="ECO:0000256" key="2">
    <source>
        <dbReference type="ARBA" id="ARBA00010781"/>
    </source>
</evidence>
<comment type="caution">
    <text evidence="10">The sequence shown here is derived from an EMBL/GenBank/DDBJ whole genome shotgun (WGS) entry which is preliminary data.</text>
</comment>
<evidence type="ECO:0000313" key="10">
    <source>
        <dbReference type="EMBL" id="TQD74061.1"/>
    </source>
</evidence>
<dbReference type="Pfam" id="PF06404">
    <property type="entry name" value="PSK"/>
    <property type="match status" value="1"/>
</dbReference>
<dbReference type="GO" id="GO:0005576">
    <property type="term" value="C:extracellular region"/>
    <property type="evidence" value="ECO:0007669"/>
    <property type="project" value="UniProtKB-SubCell"/>
</dbReference>
<keyword evidence="5 9" id="KW-0765">Sulfation</keyword>
<evidence type="ECO:0000256" key="6">
    <source>
        <dbReference type="ARBA" id="ARBA00022729"/>
    </source>
</evidence>
<protein>
    <recommendedName>
        <fullName evidence="9">Phytosulfokine</fullName>
    </recommendedName>
    <component>
        <recommendedName>
            <fullName evidence="9">Phytosulfokine-alpha</fullName>
            <shortName evidence="9">PSK-alpha</shortName>
            <shortName evidence="9">Phytosulfokine-a</shortName>
        </recommendedName>
    </component>
    <component>
        <recommendedName>
            <fullName evidence="9">Phytosulfokine-beta</fullName>
            <shortName evidence="9">PSK-beta</shortName>
            <shortName evidence="9">Phytosulfokine-b</shortName>
        </recommendedName>
    </component>
</protein>
<dbReference type="PANTHER" id="PTHR33285:SF28">
    <property type="entry name" value="PHYTOSULFOKINE"/>
    <property type="match status" value="1"/>
</dbReference>
<dbReference type="AlphaFoldDB" id="A0A540KIM1"/>
<keyword evidence="8 9" id="KW-0339">Growth factor</keyword>
<dbReference type="PANTHER" id="PTHR33285">
    <property type="entry name" value="PHYTOSULFOKINES 3"/>
    <property type="match status" value="1"/>
</dbReference>
<evidence type="ECO:0000256" key="5">
    <source>
        <dbReference type="ARBA" id="ARBA00022641"/>
    </source>
</evidence>
<evidence type="ECO:0000256" key="3">
    <source>
        <dbReference type="ARBA" id="ARBA00022473"/>
    </source>
</evidence>
<keyword evidence="11" id="KW-1185">Reference proteome</keyword>
<feature type="signal peptide" evidence="9">
    <location>
        <begin position="1"/>
        <end position="24"/>
    </location>
</feature>
<feature type="chain" id="PRO_5031608020" description="Phytosulfokine" evidence="9">
    <location>
        <begin position="25"/>
        <end position="84"/>
    </location>
</feature>
<comment type="PTM">
    <text evidence="9">Sulfation is important for activity and for the binding to a putative membrane receptor.</text>
</comment>
<evidence type="ECO:0000256" key="9">
    <source>
        <dbReference type="RuleBase" id="RU368031"/>
    </source>
</evidence>
<comment type="function">
    <text evidence="9">Promotes plant cell differentiation, organogenesis and somatic embryogenesis as well as cell proliferation.</text>
</comment>
<dbReference type="GO" id="GO:0008083">
    <property type="term" value="F:growth factor activity"/>
    <property type="evidence" value="ECO:0007669"/>
    <property type="project" value="UniProtKB-UniRule"/>
</dbReference>
<comment type="subcellular location">
    <subcellularLocation>
        <location evidence="1 9">Secreted</location>
    </subcellularLocation>
</comment>
<keyword evidence="4 9" id="KW-0964">Secreted</keyword>
<dbReference type="STRING" id="106549.A0A540KIM1"/>
<evidence type="ECO:0000256" key="7">
    <source>
        <dbReference type="ARBA" id="ARBA00022782"/>
    </source>
</evidence>
<reference evidence="10 11" key="1">
    <citation type="journal article" date="2019" name="G3 (Bethesda)">
        <title>Sequencing of a Wild Apple (Malus baccata) Genome Unravels the Differences Between Cultivated and Wild Apple Species Regarding Disease Resistance and Cold Tolerance.</title>
        <authorList>
            <person name="Chen X."/>
        </authorList>
    </citation>
    <scope>NUCLEOTIDE SEQUENCE [LARGE SCALE GENOMIC DNA]</scope>
    <source>
        <strain evidence="11">cv. Shandingzi</strain>
        <tissue evidence="10">Leaves</tissue>
    </source>
</reference>
<keyword evidence="7 9" id="KW-0221">Differentiation</keyword>